<dbReference type="Pfam" id="PF01210">
    <property type="entry name" value="NAD_Gly3P_dh_N"/>
    <property type="match status" value="1"/>
</dbReference>
<evidence type="ECO:0000256" key="2">
    <source>
        <dbReference type="ARBA" id="ARBA00022516"/>
    </source>
</evidence>
<dbReference type="PANTHER" id="PTHR11728">
    <property type="entry name" value="GLYCEROL-3-PHOSPHATE DEHYDROGENASE"/>
    <property type="match status" value="1"/>
</dbReference>
<dbReference type="InterPro" id="IPR013328">
    <property type="entry name" value="6PGD_dom2"/>
</dbReference>
<dbReference type="GO" id="GO:0051287">
    <property type="term" value="F:NAD binding"/>
    <property type="evidence" value="ECO:0007669"/>
    <property type="project" value="InterPro"/>
</dbReference>
<dbReference type="HOGENOM" id="CLU_033449_0_0_0"/>
<dbReference type="HAMAP" id="MF_00394">
    <property type="entry name" value="NAD_Glyc3P_dehydrog"/>
    <property type="match status" value="1"/>
</dbReference>
<protein>
    <recommendedName>
        <fullName evidence="7">Glycerol-3-phosphate dehydrogenase [NAD(P)+]</fullName>
        <ecNumber evidence="7">1.1.1.94</ecNumber>
    </recommendedName>
    <alternativeName>
        <fullName evidence="7">NAD(P)(+)-dependent glycerol-3-phosphate dehydrogenase</fullName>
    </alternativeName>
    <alternativeName>
        <fullName evidence="7">NAD(P)H-dependent dihydroxyacetone-phosphate reductase</fullName>
    </alternativeName>
</protein>
<evidence type="ECO:0000256" key="8">
    <source>
        <dbReference type="PIRSR" id="PIRSR000114-1"/>
    </source>
</evidence>
<dbReference type="OrthoDB" id="9812273at2"/>
<dbReference type="EMBL" id="CP001055">
    <property type="protein sequence ID" value="ACC98662.1"/>
    <property type="molecule type" value="Genomic_DNA"/>
</dbReference>
<feature type="binding site" evidence="7">
    <location>
        <position position="256"/>
    </location>
    <ligand>
        <name>sn-glycerol 3-phosphate</name>
        <dbReference type="ChEBI" id="CHEBI:57597"/>
    </ligand>
</feature>
<feature type="binding site" evidence="7">
    <location>
        <position position="34"/>
    </location>
    <ligand>
        <name>NADPH</name>
        <dbReference type="ChEBI" id="CHEBI:57783"/>
    </ligand>
</feature>
<dbReference type="Pfam" id="PF07479">
    <property type="entry name" value="NAD_Gly3P_dh_C"/>
    <property type="match status" value="1"/>
</dbReference>
<feature type="binding site" evidence="7">
    <location>
        <position position="140"/>
    </location>
    <ligand>
        <name>sn-glycerol 3-phosphate</name>
        <dbReference type="ChEBI" id="CHEBI:57597"/>
    </ligand>
</feature>
<feature type="binding site" evidence="10">
    <location>
        <position position="257"/>
    </location>
    <ligand>
        <name>NAD(+)</name>
        <dbReference type="ChEBI" id="CHEBI:57540"/>
    </ligand>
</feature>
<comment type="caution">
    <text evidence="7">Lacks conserved residue(s) required for the propagation of feature annotation.</text>
</comment>
<feature type="binding site" evidence="9">
    <location>
        <begin position="257"/>
        <end position="258"/>
    </location>
    <ligand>
        <name>substrate</name>
    </ligand>
</feature>
<evidence type="ECO:0000256" key="6">
    <source>
        <dbReference type="ARBA" id="ARBA00023264"/>
    </source>
</evidence>
<dbReference type="Proteomes" id="UP000001029">
    <property type="component" value="Chromosome"/>
</dbReference>
<dbReference type="GO" id="GO:0141152">
    <property type="term" value="F:glycerol-3-phosphate dehydrogenase (NAD+) activity"/>
    <property type="evidence" value="ECO:0007669"/>
    <property type="project" value="RHEA"/>
</dbReference>
<dbReference type="InterPro" id="IPR036291">
    <property type="entry name" value="NAD(P)-bd_dom_sf"/>
</dbReference>
<feature type="binding site" evidence="7">
    <location>
        <position position="108"/>
    </location>
    <ligand>
        <name>sn-glycerol 3-phosphate</name>
        <dbReference type="ChEBI" id="CHEBI:57597"/>
    </ligand>
</feature>
<dbReference type="NCBIfam" id="NF000942">
    <property type="entry name" value="PRK00094.1-4"/>
    <property type="match status" value="1"/>
</dbReference>
<feature type="domain" description="Glycerol-3-phosphate dehydrogenase NAD-dependent C-terminal" evidence="14">
    <location>
        <begin position="182"/>
        <end position="320"/>
    </location>
</feature>
<proteinExistence type="inferred from homology"/>
<dbReference type="InterPro" id="IPR008927">
    <property type="entry name" value="6-PGluconate_DH-like_C_sf"/>
</dbReference>
<feature type="binding site" evidence="7">
    <location>
        <position position="246"/>
    </location>
    <ligand>
        <name>sn-glycerol 3-phosphate</name>
        <dbReference type="ChEBI" id="CHEBI:57597"/>
    </ligand>
</feature>
<dbReference type="GO" id="GO:0141153">
    <property type="term" value="F:glycerol-3-phosphate dehydrogenase (NADP+) activity"/>
    <property type="evidence" value="ECO:0007669"/>
    <property type="project" value="RHEA"/>
</dbReference>
<keyword evidence="5 7" id="KW-0594">Phospholipid biosynthesis</keyword>
<keyword evidence="7" id="KW-0521">NADP</keyword>
<evidence type="ECO:0000259" key="14">
    <source>
        <dbReference type="Pfam" id="PF07479"/>
    </source>
</evidence>
<feature type="binding site" evidence="7">
    <location>
        <position position="283"/>
    </location>
    <ligand>
        <name>NADPH</name>
        <dbReference type="ChEBI" id="CHEBI:57783"/>
    </ligand>
</feature>
<dbReference type="UniPathway" id="UPA00940"/>
<dbReference type="GO" id="GO:0046168">
    <property type="term" value="P:glycerol-3-phosphate catabolic process"/>
    <property type="evidence" value="ECO:0007669"/>
    <property type="project" value="InterPro"/>
</dbReference>
<dbReference type="AlphaFoldDB" id="B2KDR6"/>
<sequence>MNINRITVFGAGVWGSVIAQHLAKKGYKISLWEHYKDLFDILEKTRKHPNIENFELNSNIELKATLEEAVKDSEMLVFVISSKSVRNFCKQLKPILNGKVLPVVSASKGIEDSTFKTVCEVIEEEIPQLTGYAMSFSGPSFALEVAKGIPTKILVAGPNADLVKKTAKVFNSSPIITVESDDRRGVEYGGAIKNVVAIGCGILDGIGDGADTKAALITQAMQEMHDITVSQGGKTESVYNLSGLGDAILTGMSSISRNRRLGEKLGQGLSLEEARKQVGTIAEGADSVNSVHNLARKNNLKTPILDAVWQIVCNGEDKDVLLKALGF</sequence>
<feature type="binding site" evidence="7">
    <location>
        <position position="108"/>
    </location>
    <ligand>
        <name>NADPH</name>
        <dbReference type="ChEBI" id="CHEBI:57783"/>
    </ligand>
</feature>
<evidence type="ECO:0000256" key="3">
    <source>
        <dbReference type="ARBA" id="ARBA00023002"/>
    </source>
</evidence>
<dbReference type="RefSeq" id="WP_012415277.1">
    <property type="nucleotide sequence ID" value="NC_010644.1"/>
</dbReference>
<dbReference type="InterPro" id="IPR006168">
    <property type="entry name" value="G3P_DH_NAD-dep"/>
</dbReference>
<dbReference type="KEGG" id="emi:Emin_1110"/>
<evidence type="ECO:0000256" key="7">
    <source>
        <dbReference type="HAMAP-Rule" id="MF_00394"/>
    </source>
</evidence>
<dbReference type="PANTHER" id="PTHR11728:SF1">
    <property type="entry name" value="GLYCEROL-3-PHOSPHATE DEHYDROGENASE [NAD(+)] 2, CHLOROPLASTIC"/>
    <property type="match status" value="1"/>
</dbReference>
<comment type="similarity">
    <text evidence="1 7 11">Belongs to the NAD-dependent glycerol-3-phosphate dehydrogenase family.</text>
</comment>
<dbReference type="PIRSF" id="PIRSF000114">
    <property type="entry name" value="Glycerol-3-P_dh"/>
    <property type="match status" value="1"/>
</dbReference>
<reference evidence="15 16" key="1">
    <citation type="journal article" date="2009" name="Appl. Environ. Microbiol.">
        <title>Genomic analysis of 'Elusimicrobium minutum,' the first cultivated representative of the phylum 'Elusimicrobia' (formerly termite group 1).</title>
        <authorList>
            <person name="Herlemann D.P.R."/>
            <person name="Geissinger O."/>
            <person name="Ikeda-Ohtsubo W."/>
            <person name="Kunin V."/>
            <person name="Sun H."/>
            <person name="Lapidus A."/>
            <person name="Hugenholtz P."/>
            <person name="Brune A."/>
        </authorList>
    </citation>
    <scope>NUCLEOTIDE SEQUENCE [LARGE SCALE GENOMIC DNA]</scope>
    <source>
        <strain evidence="15 16">Pei191</strain>
    </source>
</reference>
<keyword evidence="6 7" id="KW-1208">Phospholipid metabolism</keyword>
<dbReference type="SUPFAM" id="SSF48179">
    <property type="entry name" value="6-phosphogluconate dehydrogenase C-terminal domain-like"/>
    <property type="match status" value="1"/>
</dbReference>
<name>B2KDR6_ELUMP</name>
<keyword evidence="7" id="KW-0963">Cytoplasm</keyword>
<gene>
    <name evidence="7" type="primary">gpsA</name>
    <name evidence="15" type="ordered locus">Emin_1110</name>
</gene>
<evidence type="ECO:0000256" key="11">
    <source>
        <dbReference type="RuleBase" id="RU000437"/>
    </source>
</evidence>
<evidence type="ECO:0000313" key="15">
    <source>
        <dbReference type="EMBL" id="ACC98662.1"/>
    </source>
</evidence>
<feature type="binding site" evidence="7">
    <location>
        <position position="257"/>
    </location>
    <ligand>
        <name>sn-glycerol 3-phosphate</name>
        <dbReference type="ChEBI" id="CHEBI:57597"/>
    </ligand>
</feature>
<keyword evidence="7 10" id="KW-0520">NAD</keyword>
<keyword evidence="2 7" id="KW-0444">Lipid biosynthesis</keyword>
<dbReference type="GO" id="GO:0046167">
    <property type="term" value="P:glycerol-3-phosphate biosynthetic process"/>
    <property type="evidence" value="ECO:0007669"/>
    <property type="project" value="UniProtKB-UniRule"/>
</dbReference>
<comment type="subcellular location">
    <subcellularLocation>
        <location evidence="7">Cytoplasm</location>
    </subcellularLocation>
</comment>
<feature type="binding site" evidence="10">
    <location>
        <position position="142"/>
    </location>
    <ligand>
        <name>NAD(+)</name>
        <dbReference type="ChEBI" id="CHEBI:57540"/>
    </ligand>
</feature>
<evidence type="ECO:0000256" key="1">
    <source>
        <dbReference type="ARBA" id="ARBA00011009"/>
    </source>
</evidence>
<feature type="active site" description="Proton acceptor" evidence="7 8">
    <location>
        <position position="193"/>
    </location>
</feature>
<dbReference type="InterPro" id="IPR006109">
    <property type="entry name" value="G3P_DH_NAD-dep_C"/>
</dbReference>
<dbReference type="InterPro" id="IPR011128">
    <property type="entry name" value="G3P_DH_NAD-dep_N"/>
</dbReference>
<comment type="catalytic activity">
    <reaction evidence="7">
        <text>sn-glycerol 3-phosphate + NAD(+) = dihydroxyacetone phosphate + NADH + H(+)</text>
        <dbReference type="Rhea" id="RHEA:11092"/>
        <dbReference type="ChEBI" id="CHEBI:15378"/>
        <dbReference type="ChEBI" id="CHEBI:57540"/>
        <dbReference type="ChEBI" id="CHEBI:57597"/>
        <dbReference type="ChEBI" id="CHEBI:57642"/>
        <dbReference type="ChEBI" id="CHEBI:57945"/>
        <dbReference type="EC" id="1.1.1.94"/>
    </reaction>
</comment>
<feature type="binding site" evidence="7">
    <location>
        <position position="14"/>
    </location>
    <ligand>
        <name>NADPH</name>
        <dbReference type="ChEBI" id="CHEBI:57783"/>
    </ligand>
</feature>
<evidence type="ECO:0000256" key="9">
    <source>
        <dbReference type="PIRSR" id="PIRSR000114-2"/>
    </source>
</evidence>
<keyword evidence="4 7" id="KW-0443">Lipid metabolism</keyword>
<evidence type="ECO:0000256" key="5">
    <source>
        <dbReference type="ARBA" id="ARBA00023209"/>
    </source>
</evidence>
<dbReference type="Gene3D" id="3.40.50.720">
    <property type="entry name" value="NAD(P)-binding Rossmann-like Domain"/>
    <property type="match status" value="1"/>
</dbReference>
<feature type="domain" description="Glycerol-3-phosphate dehydrogenase NAD-dependent N-terminal" evidence="13">
    <location>
        <begin position="6"/>
        <end position="160"/>
    </location>
</feature>
<feature type="binding site" evidence="9">
    <location>
        <position position="108"/>
    </location>
    <ligand>
        <name>substrate</name>
    </ligand>
</feature>
<keyword evidence="16" id="KW-1185">Reference proteome</keyword>
<comment type="function">
    <text evidence="7">Catalyzes the reduction of the glycolytic intermediate dihydroxyacetone phosphate (DHAP) to sn-glycerol 3-phosphate (G3P), the key precursor for phospholipid synthesis.</text>
</comment>
<feature type="binding site" evidence="7">
    <location>
        <position position="258"/>
    </location>
    <ligand>
        <name>sn-glycerol 3-phosphate</name>
        <dbReference type="ChEBI" id="CHEBI:57597"/>
    </ligand>
</feature>
<feature type="binding site" evidence="7">
    <location>
        <position position="142"/>
    </location>
    <ligand>
        <name>NADPH</name>
        <dbReference type="ChEBI" id="CHEBI:57783"/>
    </ligand>
</feature>
<dbReference type="Gene3D" id="1.10.1040.10">
    <property type="entry name" value="N-(1-d-carboxylethyl)-l-norvaline Dehydrogenase, domain 2"/>
    <property type="match status" value="1"/>
</dbReference>
<evidence type="ECO:0000256" key="4">
    <source>
        <dbReference type="ARBA" id="ARBA00023098"/>
    </source>
</evidence>
<feature type="binding site" evidence="7">
    <location>
        <position position="257"/>
    </location>
    <ligand>
        <name>NADPH</name>
        <dbReference type="ChEBI" id="CHEBI:57783"/>
    </ligand>
</feature>
<feature type="binding site" evidence="7">
    <location>
        <position position="138"/>
    </location>
    <ligand>
        <name>sn-glycerol 3-phosphate</name>
        <dbReference type="ChEBI" id="CHEBI:57597"/>
    </ligand>
</feature>
<feature type="binding site" evidence="7">
    <location>
        <position position="281"/>
    </location>
    <ligand>
        <name>NADPH</name>
        <dbReference type="ChEBI" id="CHEBI:57783"/>
    </ligand>
</feature>
<dbReference type="NCBIfam" id="NF000940">
    <property type="entry name" value="PRK00094.1-2"/>
    <property type="match status" value="1"/>
</dbReference>
<comment type="catalytic activity">
    <reaction evidence="7 12">
        <text>sn-glycerol 3-phosphate + NADP(+) = dihydroxyacetone phosphate + NADPH + H(+)</text>
        <dbReference type="Rhea" id="RHEA:11096"/>
        <dbReference type="ChEBI" id="CHEBI:15378"/>
        <dbReference type="ChEBI" id="CHEBI:57597"/>
        <dbReference type="ChEBI" id="CHEBI:57642"/>
        <dbReference type="ChEBI" id="CHEBI:57783"/>
        <dbReference type="ChEBI" id="CHEBI:58349"/>
        <dbReference type="EC" id="1.1.1.94"/>
    </reaction>
</comment>
<evidence type="ECO:0000313" key="16">
    <source>
        <dbReference type="Proteomes" id="UP000001029"/>
    </source>
</evidence>
<dbReference type="GO" id="GO:0005975">
    <property type="term" value="P:carbohydrate metabolic process"/>
    <property type="evidence" value="ECO:0007669"/>
    <property type="project" value="InterPro"/>
</dbReference>
<dbReference type="PRINTS" id="PR00077">
    <property type="entry name" value="GPDHDRGNASE"/>
</dbReference>
<evidence type="ECO:0000256" key="10">
    <source>
        <dbReference type="PIRSR" id="PIRSR000114-3"/>
    </source>
</evidence>
<organism evidence="15 16">
    <name type="scientific">Elusimicrobium minutum (strain Pei191)</name>
    <dbReference type="NCBI Taxonomy" id="445932"/>
    <lineage>
        <taxon>Bacteria</taxon>
        <taxon>Pseudomonadati</taxon>
        <taxon>Elusimicrobiota</taxon>
        <taxon>Elusimicrobia</taxon>
        <taxon>Elusimicrobiales</taxon>
        <taxon>Elusimicrobiaceae</taxon>
        <taxon>Elusimicrobium</taxon>
    </lineage>
</organism>
<dbReference type="GO" id="GO:0005829">
    <property type="term" value="C:cytosol"/>
    <property type="evidence" value="ECO:0007669"/>
    <property type="project" value="TreeGrafter"/>
</dbReference>
<keyword evidence="3 7" id="KW-0560">Oxidoreductase</keyword>
<dbReference type="GO" id="GO:0008654">
    <property type="term" value="P:phospholipid biosynthetic process"/>
    <property type="evidence" value="ECO:0007669"/>
    <property type="project" value="UniProtKB-KW"/>
</dbReference>
<keyword evidence="7" id="KW-0547">Nucleotide-binding</keyword>
<feature type="binding site" evidence="10">
    <location>
        <begin position="10"/>
        <end position="15"/>
    </location>
    <ligand>
        <name>NAD(+)</name>
        <dbReference type="ChEBI" id="CHEBI:57540"/>
    </ligand>
</feature>
<dbReference type="STRING" id="445932.Emin_1110"/>
<dbReference type="SUPFAM" id="SSF51735">
    <property type="entry name" value="NAD(P)-binding Rossmann-fold domains"/>
    <property type="match status" value="1"/>
</dbReference>
<comment type="pathway">
    <text evidence="7">Membrane lipid metabolism; glycerophospholipid metabolism.</text>
</comment>
<evidence type="ECO:0000259" key="13">
    <source>
        <dbReference type="Pfam" id="PF01210"/>
    </source>
</evidence>
<dbReference type="GO" id="GO:0006650">
    <property type="term" value="P:glycerophospholipid metabolic process"/>
    <property type="evidence" value="ECO:0007669"/>
    <property type="project" value="UniProtKB-UniRule"/>
</dbReference>
<feature type="binding site" evidence="7">
    <location>
        <position position="193"/>
    </location>
    <ligand>
        <name>sn-glycerol 3-phosphate</name>
        <dbReference type="ChEBI" id="CHEBI:57597"/>
    </ligand>
</feature>
<accession>B2KDR6</accession>
<dbReference type="EC" id="1.1.1.94" evidence="7"/>
<evidence type="ECO:0000256" key="12">
    <source>
        <dbReference type="RuleBase" id="RU000439"/>
    </source>
</evidence>